<feature type="non-terminal residue" evidence="2">
    <location>
        <position position="138"/>
    </location>
</feature>
<evidence type="ECO:0000259" key="1">
    <source>
        <dbReference type="Pfam" id="PF01895"/>
    </source>
</evidence>
<reference evidence="2" key="1">
    <citation type="journal article" date="2014" name="Front. Microbiol.">
        <title>High frequency of phylogenetically diverse reductive dehalogenase-homologous genes in deep subseafloor sedimentary metagenomes.</title>
        <authorList>
            <person name="Kawai M."/>
            <person name="Futagami T."/>
            <person name="Toyoda A."/>
            <person name="Takaki Y."/>
            <person name="Nishi S."/>
            <person name="Hori S."/>
            <person name="Arai W."/>
            <person name="Tsubouchi T."/>
            <person name="Morono Y."/>
            <person name="Uchiyama I."/>
            <person name="Ito T."/>
            <person name="Fujiyama A."/>
            <person name="Inagaki F."/>
            <person name="Takami H."/>
        </authorList>
    </citation>
    <scope>NUCLEOTIDE SEQUENCE</scope>
    <source>
        <strain evidence="2">Expedition CK06-06</strain>
    </source>
</reference>
<proteinExistence type="predicted"/>
<evidence type="ECO:0000313" key="2">
    <source>
        <dbReference type="EMBL" id="GAG63587.1"/>
    </source>
</evidence>
<accession>X1A0C7</accession>
<dbReference type="InterPro" id="IPR038078">
    <property type="entry name" value="PhoU-like_sf"/>
</dbReference>
<dbReference type="PANTHER" id="PTHR42930">
    <property type="entry name" value="PHOSPHATE-SPECIFIC TRANSPORT SYSTEM ACCESSORY PROTEIN PHOU"/>
    <property type="match status" value="1"/>
</dbReference>
<dbReference type="Gene3D" id="1.20.58.220">
    <property type="entry name" value="Phosphate transport system protein phou homolog 2, domain 2"/>
    <property type="match status" value="1"/>
</dbReference>
<dbReference type="PANTHER" id="PTHR42930:SF3">
    <property type="entry name" value="PHOSPHATE-SPECIFIC TRANSPORT SYSTEM ACCESSORY PROTEIN PHOU"/>
    <property type="match status" value="1"/>
</dbReference>
<dbReference type="InterPro" id="IPR028366">
    <property type="entry name" value="PhoU"/>
</dbReference>
<dbReference type="EMBL" id="BART01009142">
    <property type="protein sequence ID" value="GAG63587.1"/>
    <property type="molecule type" value="Genomic_DNA"/>
</dbReference>
<sequence length="138" mass="15617">MPAISPRETLDRAIDELLAQVIEQGSMVETSLRGSVKSLQHQDVDEAKIIYDADRQINKKHFDIEESVITLIATQQPMARDLRLLTAILEVTTELERMGDYGKGIARITVRIGKEELLPPIKHIPPMSEFCIDMLHRA</sequence>
<dbReference type="AlphaFoldDB" id="X1A0C7"/>
<dbReference type="SUPFAM" id="SSF109755">
    <property type="entry name" value="PhoU-like"/>
    <property type="match status" value="1"/>
</dbReference>
<organism evidence="2">
    <name type="scientific">marine sediment metagenome</name>
    <dbReference type="NCBI Taxonomy" id="412755"/>
    <lineage>
        <taxon>unclassified sequences</taxon>
        <taxon>metagenomes</taxon>
        <taxon>ecological metagenomes</taxon>
    </lineage>
</organism>
<feature type="domain" description="PhoU" evidence="1">
    <location>
        <begin position="23"/>
        <end position="108"/>
    </location>
</feature>
<name>X1A0C7_9ZZZZ</name>
<dbReference type="GO" id="GO:0045936">
    <property type="term" value="P:negative regulation of phosphate metabolic process"/>
    <property type="evidence" value="ECO:0007669"/>
    <property type="project" value="InterPro"/>
</dbReference>
<dbReference type="Pfam" id="PF01895">
    <property type="entry name" value="PhoU"/>
    <property type="match status" value="1"/>
</dbReference>
<protein>
    <recommendedName>
        <fullName evidence="1">PhoU domain-containing protein</fullName>
    </recommendedName>
</protein>
<dbReference type="GO" id="GO:0030643">
    <property type="term" value="P:intracellular phosphate ion homeostasis"/>
    <property type="evidence" value="ECO:0007669"/>
    <property type="project" value="InterPro"/>
</dbReference>
<dbReference type="InterPro" id="IPR026022">
    <property type="entry name" value="PhoU_dom"/>
</dbReference>
<comment type="caution">
    <text evidence="2">The sequence shown here is derived from an EMBL/GenBank/DDBJ whole genome shotgun (WGS) entry which is preliminary data.</text>
</comment>
<gene>
    <name evidence="2" type="ORF">S01H4_20347</name>
</gene>